<keyword evidence="1" id="KW-0472">Membrane</keyword>
<gene>
    <name evidence="2" type="ORF">N8I74_04895</name>
</gene>
<keyword evidence="3" id="KW-1185">Reference proteome</keyword>
<evidence type="ECO:0000256" key="1">
    <source>
        <dbReference type="SAM" id="Phobius"/>
    </source>
</evidence>
<reference evidence="2" key="1">
    <citation type="submission" date="2022-10" db="EMBL/GenBank/DDBJ databases">
        <title>Chitiniphilus purpureus sp. nov., a novel chitin-degrading bacterium isolated from crawfish pond sediment.</title>
        <authorList>
            <person name="Li K."/>
        </authorList>
    </citation>
    <scope>NUCLEOTIDE SEQUENCE</scope>
    <source>
        <strain evidence="2">CD1</strain>
    </source>
</reference>
<dbReference type="Proteomes" id="UP001061302">
    <property type="component" value="Chromosome"/>
</dbReference>
<name>A0ABY6DPQ1_9NEIS</name>
<accession>A0ABY6DPQ1</accession>
<dbReference type="EMBL" id="CP106753">
    <property type="protein sequence ID" value="UXY16360.1"/>
    <property type="molecule type" value="Genomic_DNA"/>
</dbReference>
<dbReference type="RefSeq" id="WP_263125819.1">
    <property type="nucleotide sequence ID" value="NZ_CP106753.1"/>
</dbReference>
<keyword evidence="1" id="KW-1133">Transmembrane helix</keyword>
<evidence type="ECO:0000313" key="3">
    <source>
        <dbReference type="Proteomes" id="UP001061302"/>
    </source>
</evidence>
<organism evidence="2 3">
    <name type="scientific">Chitiniphilus purpureus</name>
    <dbReference type="NCBI Taxonomy" id="2981137"/>
    <lineage>
        <taxon>Bacteria</taxon>
        <taxon>Pseudomonadati</taxon>
        <taxon>Pseudomonadota</taxon>
        <taxon>Betaproteobacteria</taxon>
        <taxon>Neisseriales</taxon>
        <taxon>Chitinibacteraceae</taxon>
        <taxon>Chitiniphilus</taxon>
    </lineage>
</organism>
<evidence type="ECO:0000313" key="2">
    <source>
        <dbReference type="EMBL" id="UXY16360.1"/>
    </source>
</evidence>
<feature type="transmembrane region" description="Helical" evidence="1">
    <location>
        <begin position="12"/>
        <end position="37"/>
    </location>
</feature>
<sequence length="157" mass="16670">MCTRPWRRGQAGVTLWELLSALFIVSIAIAGVVQIYAVTTEANADPLLRKQALMVAEAMLEEVTLQAFSAPAAGYNGGKRALFDHVAAYNGYTVTGIRNADGVAVPGLEAYRVAVRVTHPAAAIGGIAADQIWVVTVTVSDGMNQPTVLTGYRFNYG</sequence>
<keyword evidence="1" id="KW-0812">Transmembrane</keyword>
<protein>
    <submittedName>
        <fullName evidence="2">Type II secretion system GspH family protein</fullName>
    </submittedName>
</protein>
<proteinExistence type="predicted"/>